<dbReference type="InterPro" id="IPR038666">
    <property type="entry name" value="SSP1_head-tail_sf"/>
</dbReference>
<protein>
    <submittedName>
        <fullName evidence="1">Phage head-tail adaptor</fullName>
    </submittedName>
</protein>
<dbReference type="PATRIC" id="fig|251724.3.peg.871"/>
<dbReference type="EMBL" id="LJQO01000074">
    <property type="protein sequence ID" value="KPX79189.1"/>
    <property type="molecule type" value="Genomic_DNA"/>
</dbReference>
<organism evidence="1 2">
    <name type="scientific">Pseudomonas amygdali pv. photiniae</name>
    <dbReference type="NCBI Taxonomy" id="251724"/>
    <lineage>
        <taxon>Bacteria</taxon>
        <taxon>Pseudomonadati</taxon>
        <taxon>Pseudomonadota</taxon>
        <taxon>Gammaproteobacteria</taxon>
        <taxon>Pseudomonadales</taxon>
        <taxon>Pseudomonadaceae</taxon>
        <taxon>Pseudomonas</taxon>
        <taxon>Pseudomonas amygdali</taxon>
    </lineage>
</organism>
<dbReference type="RefSeq" id="WP_020309443.1">
    <property type="nucleotide sequence ID" value="NZ_LJQO01000074.1"/>
</dbReference>
<proteinExistence type="predicted"/>
<dbReference type="AlphaFoldDB" id="A0A0P9TV45"/>
<accession>A0A0P9TV45</accession>
<dbReference type="NCBIfam" id="TIGR01563">
    <property type="entry name" value="gp16_SPP1"/>
    <property type="match status" value="1"/>
</dbReference>
<dbReference type="Pfam" id="PF05521">
    <property type="entry name" value="Phage_HCP"/>
    <property type="match status" value="1"/>
</dbReference>
<dbReference type="Gene3D" id="2.40.10.270">
    <property type="entry name" value="Bacteriophage SPP1 head-tail adaptor protein"/>
    <property type="match status" value="1"/>
</dbReference>
<dbReference type="InterPro" id="IPR008767">
    <property type="entry name" value="Phage_SPP1_head-tail_adaptor"/>
</dbReference>
<evidence type="ECO:0000313" key="2">
    <source>
        <dbReference type="Proteomes" id="UP000050469"/>
    </source>
</evidence>
<sequence length="114" mass="12421">MSLNAGRLRHRIVFQALGTTQDPKTGEEVKGWITVWDRVLASVEPLSTSALIAAQAAQSDASARIVIRYRKGVLPTMRILFRGEVYSIKGQPLPDTVSGLEYLTILVSKGVLNG</sequence>
<evidence type="ECO:0000313" key="1">
    <source>
        <dbReference type="EMBL" id="KPX79189.1"/>
    </source>
</evidence>
<name>A0A0P9TV45_PSEA0</name>
<gene>
    <name evidence="1" type="ORF">ALO53_00681</name>
</gene>
<reference evidence="1 2" key="1">
    <citation type="submission" date="2015-09" db="EMBL/GenBank/DDBJ databases">
        <title>Genome announcement of multiple Pseudomonas syringae strains.</title>
        <authorList>
            <person name="Thakur S."/>
            <person name="Wang P.W."/>
            <person name="Gong Y."/>
            <person name="Weir B.S."/>
            <person name="Guttman D.S."/>
        </authorList>
    </citation>
    <scope>NUCLEOTIDE SEQUENCE [LARGE SCALE GENOMIC DNA]</scope>
    <source>
        <strain evidence="1 2">ICMP7840</strain>
    </source>
</reference>
<dbReference type="Proteomes" id="UP000050469">
    <property type="component" value="Unassembled WGS sequence"/>
</dbReference>
<comment type="caution">
    <text evidence="1">The sequence shown here is derived from an EMBL/GenBank/DDBJ whole genome shotgun (WGS) entry which is preliminary data.</text>
</comment>